<proteinExistence type="predicted"/>
<name>A0A915PP21_9BILA</name>
<sequence>MFPNRCQAARCTKEVTVLSFPDWYTEPSLLLFVVDVVVVVVVLVVVVAVAVVAVACGGNCMWRNIRSNDVSVGWQQEAGDELDRDGSLGWSLVTGEDISDQLAFRKGRKHCCEPAVRDAKMKFESVKMYHCGKYSVSSERIGVIETVVEGCRHRISGLVKNLDSLQIANRNRRGLMRWDSDARRRTV</sequence>
<evidence type="ECO:0000313" key="2">
    <source>
        <dbReference type="Proteomes" id="UP000887581"/>
    </source>
</evidence>
<keyword evidence="2" id="KW-1185">Reference proteome</keyword>
<reference evidence="3" key="1">
    <citation type="submission" date="2022-11" db="UniProtKB">
        <authorList>
            <consortium name="WormBaseParasite"/>
        </authorList>
    </citation>
    <scope>IDENTIFICATION</scope>
</reference>
<feature type="transmembrane region" description="Helical" evidence="1">
    <location>
        <begin position="29"/>
        <end position="56"/>
    </location>
</feature>
<accession>A0A915PP21</accession>
<dbReference type="WBParaSite" id="sdigi.contig289.g7106.t1">
    <property type="protein sequence ID" value="sdigi.contig289.g7106.t1"/>
    <property type="gene ID" value="sdigi.contig289.g7106"/>
</dbReference>
<keyword evidence="1" id="KW-0472">Membrane</keyword>
<dbReference type="Proteomes" id="UP000887581">
    <property type="component" value="Unplaced"/>
</dbReference>
<keyword evidence="1" id="KW-0812">Transmembrane</keyword>
<evidence type="ECO:0000256" key="1">
    <source>
        <dbReference type="SAM" id="Phobius"/>
    </source>
</evidence>
<organism evidence="2 3">
    <name type="scientific">Setaria digitata</name>
    <dbReference type="NCBI Taxonomy" id="48799"/>
    <lineage>
        <taxon>Eukaryota</taxon>
        <taxon>Metazoa</taxon>
        <taxon>Ecdysozoa</taxon>
        <taxon>Nematoda</taxon>
        <taxon>Chromadorea</taxon>
        <taxon>Rhabditida</taxon>
        <taxon>Spirurina</taxon>
        <taxon>Spiruromorpha</taxon>
        <taxon>Filarioidea</taxon>
        <taxon>Setariidae</taxon>
        <taxon>Setaria</taxon>
    </lineage>
</organism>
<dbReference type="AlphaFoldDB" id="A0A915PP21"/>
<keyword evidence="1" id="KW-1133">Transmembrane helix</keyword>
<evidence type="ECO:0000313" key="3">
    <source>
        <dbReference type="WBParaSite" id="sdigi.contig289.g7106.t1"/>
    </source>
</evidence>
<protein>
    <submittedName>
        <fullName evidence="3">Uncharacterized protein</fullName>
    </submittedName>
</protein>